<evidence type="ECO:0000256" key="1">
    <source>
        <dbReference type="ARBA" id="ARBA00006547"/>
    </source>
</evidence>
<dbReference type="InterPro" id="IPR001447">
    <property type="entry name" value="Arylamine_N-AcTrfase"/>
</dbReference>
<dbReference type="EMBL" id="VTFT01000001">
    <property type="protein sequence ID" value="TYT26148.1"/>
    <property type="molecule type" value="Genomic_DNA"/>
</dbReference>
<dbReference type="PANTHER" id="PTHR11786:SF0">
    <property type="entry name" value="ARYLAMINE N-ACETYLTRANSFERASE 4-RELATED"/>
    <property type="match status" value="1"/>
</dbReference>
<dbReference type="Gene3D" id="3.30.2140.10">
    <property type="entry name" value="Arylamine N-acetyltransferase"/>
    <property type="match status" value="1"/>
</dbReference>
<name>A0A5D4XN99_9GAMM</name>
<gene>
    <name evidence="2" type="ORF">FZO89_07685</name>
</gene>
<organism evidence="2 3">
    <name type="scientific">Luteimonas viscosa</name>
    <dbReference type="NCBI Taxonomy" id="1132694"/>
    <lineage>
        <taxon>Bacteria</taxon>
        <taxon>Pseudomonadati</taxon>
        <taxon>Pseudomonadota</taxon>
        <taxon>Gammaproteobacteria</taxon>
        <taxon>Lysobacterales</taxon>
        <taxon>Lysobacteraceae</taxon>
        <taxon>Luteimonas</taxon>
    </lineage>
</organism>
<dbReference type="SUPFAM" id="SSF54001">
    <property type="entry name" value="Cysteine proteinases"/>
    <property type="match status" value="1"/>
</dbReference>
<dbReference type="InterPro" id="IPR038765">
    <property type="entry name" value="Papain-like_cys_pep_sf"/>
</dbReference>
<dbReference type="RefSeq" id="WP_149102698.1">
    <property type="nucleotide sequence ID" value="NZ_VTFT01000001.1"/>
</dbReference>
<reference evidence="2 3" key="1">
    <citation type="submission" date="2019-08" db="EMBL/GenBank/DDBJ databases">
        <title>Luteimonas viscosus sp. nov., isolated from soil of a sunflower field.</title>
        <authorList>
            <person name="Jianli Z."/>
            <person name="Ying Z."/>
        </authorList>
    </citation>
    <scope>NUCLEOTIDE SEQUENCE [LARGE SCALE GENOMIC DNA]</scope>
    <source>
        <strain evidence="2 3">XBU10</strain>
    </source>
</reference>
<dbReference type="Proteomes" id="UP000324973">
    <property type="component" value="Unassembled WGS sequence"/>
</dbReference>
<comment type="similarity">
    <text evidence="1">Belongs to the arylamine N-acetyltransferase family.</text>
</comment>
<keyword evidence="2" id="KW-0808">Transferase</keyword>
<comment type="caution">
    <text evidence="2">The sequence shown here is derived from an EMBL/GenBank/DDBJ whole genome shotgun (WGS) entry which is preliminary data.</text>
</comment>
<proteinExistence type="inferred from homology"/>
<dbReference type="OrthoDB" id="7181050at2"/>
<dbReference type="Pfam" id="PF00797">
    <property type="entry name" value="Acetyltransf_2"/>
    <property type="match status" value="1"/>
</dbReference>
<evidence type="ECO:0000313" key="3">
    <source>
        <dbReference type="Proteomes" id="UP000324973"/>
    </source>
</evidence>
<dbReference type="GO" id="GO:0016407">
    <property type="term" value="F:acetyltransferase activity"/>
    <property type="evidence" value="ECO:0007669"/>
    <property type="project" value="InterPro"/>
</dbReference>
<dbReference type="Gene3D" id="2.40.128.150">
    <property type="entry name" value="Cysteine proteinases"/>
    <property type="match status" value="1"/>
</dbReference>
<dbReference type="AlphaFoldDB" id="A0A5D4XN99"/>
<evidence type="ECO:0000313" key="2">
    <source>
        <dbReference type="EMBL" id="TYT26148.1"/>
    </source>
</evidence>
<accession>A0A5D4XN99</accession>
<protein>
    <submittedName>
        <fullName evidence="2">Arylamine N-acetyltransferase</fullName>
    </submittedName>
</protein>
<dbReference type="PANTHER" id="PTHR11786">
    <property type="entry name" value="N-HYDROXYARYLAMINE O-ACETYLTRANSFERASE"/>
    <property type="match status" value="1"/>
</dbReference>
<keyword evidence="3" id="KW-1185">Reference proteome</keyword>
<sequence length="282" mass="31169">MSTNLKDPGPYLARLGFDAPPPPTLDTLRQLQLRHTAAFPFETIATLLRQPVPVDLPSLERKLLHDGRGGYCFELNRLFLALLQHLGFDARPLTARVIEGAAPLARTHLLLLVTIDGVAWTSDVGFGGMVPTAPLRLDTEAVQPTPHEPYRLLARDGGWLLRARVAGDWRDLYAFDLQPQLDIDLEVGSWYVSTHPGSPFLGYLRVARTGAGIRKTLANGRYTLHRLGAASERRELADADAVMQVLREEFELRLPDGPALREALEARLAADTETRDRTSASA</sequence>